<comment type="caution">
    <text evidence="1">The sequence shown here is derived from an EMBL/GenBank/DDBJ whole genome shotgun (WGS) entry which is preliminary data.</text>
</comment>
<accession>A0ABU6NSU2</accession>
<dbReference type="InterPro" id="IPR016541">
    <property type="entry name" value="UCP008505"/>
</dbReference>
<protein>
    <submittedName>
        <fullName evidence="1">DUF4411 family protein</fullName>
    </submittedName>
</protein>
<reference evidence="1 2" key="1">
    <citation type="submission" date="2023-03" db="EMBL/GenBank/DDBJ databases">
        <title>Bacillus Genome Sequencing.</title>
        <authorList>
            <person name="Dunlap C."/>
        </authorList>
    </citation>
    <scope>NUCLEOTIDE SEQUENCE [LARGE SCALE GENOMIC DNA]</scope>
    <source>
        <strain evidence="1 2">NRS-1717</strain>
    </source>
</reference>
<dbReference type="Proteomes" id="UP001342826">
    <property type="component" value="Unassembled WGS sequence"/>
</dbReference>
<sequence length="65" mass="7412">MNSQFTVAAKEEFARNAVAWLIAYAKAKGHTLVTHEVFNPQSKKKILIPVVCEEFEVRYVNTLKC</sequence>
<name>A0ABU6NSU2_9BACI</name>
<keyword evidence="2" id="KW-1185">Reference proteome</keyword>
<dbReference type="RefSeq" id="WP_429995389.1">
    <property type="nucleotide sequence ID" value="NZ_JBCNDB010000002.1"/>
</dbReference>
<proteinExistence type="predicted"/>
<evidence type="ECO:0000313" key="2">
    <source>
        <dbReference type="Proteomes" id="UP001342826"/>
    </source>
</evidence>
<organism evidence="1 2">
    <name type="scientific">Metabacillus fastidiosus</name>
    <dbReference type="NCBI Taxonomy" id="1458"/>
    <lineage>
        <taxon>Bacteria</taxon>
        <taxon>Bacillati</taxon>
        <taxon>Bacillota</taxon>
        <taxon>Bacilli</taxon>
        <taxon>Bacillales</taxon>
        <taxon>Bacillaceae</taxon>
        <taxon>Metabacillus</taxon>
    </lineage>
</organism>
<dbReference type="EMBL" id="JARTFS010000001">
    <property type="protein sequence ID" value="MED4400212.1"/>
    <property type="molecule type" value="Genomic_DNA"/>
</dbReference>
<gene>
    <name evidence="1" type="ORF">P9271_02420</name>
</gene>
<dbReference type="Pfam" id="PF14367">
    <property type="entry name" value="DUF4411"/>
    <property type="match status" value="1"/>
</dbReference>
<evidence type="ECO:0000313" key="1">
    <source>
        <dbReference type="EMBL" id="MED4400212.1"/>
    </source>
</evidence>